<reference evidence="1 2" key="1">
    <citation type="submission" date="2019-03" db="EMBL/GenBank/DDBJ databases">
        <title>Single cell metagenomics reveals metabolic interactions within the superorganism composed of flagellate Streblomastix strix and complex community of Bacteroidetes bacteria on its surface.</title>
        <authorList>
            <person name="Treitli S.C."/>
            <person name="Kolisko M."/>
            <person name="Husnik F."/>
            <person name="Keeling P."/>
            <person name="Hampl V."/>
        </authorList>
    </citation>
    <scope>NUCLEOTIDE SEQUENCE [LARGE SCALE GENOMIC DNA]</scope>
    <source>
        <strain evidence="1">ST1C</strain>
    </source>
</reference>
<dbReference type="Proteomes" id="UP000324800">
    <property type="component" value="Unassembled WGS sequence"/>
</dbReference>
<feature type="non-terminal residue" evidence="1">
    <location>
        <position position="1"/>
    </location>
</feature>
<evidence type="ECO:0000313" key="2">
    <source>
        <dbReference type="Proteomes" id="UP000324800"/>
    </source>
</evidence>
<proteinExistence type="predicted"/>
<gene>
    <name evidence="1" type="ORF">EZS28_037202</name>
</gene>
<name>A0A5J4UAP6_9EUKA</name>
<organism evidence="1 2">
    <name type="scientific">Streblomastix strix</name>
    <dbReference type="NCBI Taxonomy" id="222440"/>
    <lineage>
        <taxon>Eukaryota</taxon>
        <taxon>Metamonada</taxon>
        <taxon>Preaxostyla</taxon>
        <taxon>Oxymonadida</taxon>
        <taxon>Streblomastigidae</taxon>
        <taxon>Streblomastix</taxon>
    </lineage>
</organism>
<comment type="caution">
    <text evidence="1">The sequence shown here is derived from an EMBL/GenBank/DDBJ whole genome shotgun (WGS) entry which is preliminary data.</text>
</comment>
<dbReference type="EMBL" id="SNRW01018508">
    <property type="protein sequence ID" value="KAA6367270.1"/>
    <property type="molecule type" value="Genomic_DNA"/>
</dbReference>
<accession>A0A5J4UAP6</accession>
<evidence type="ECO:0000313" key="1">
    <source>
        <dbReference type="EMBL" id="KAA6367270.1"/>
    </source>
</evidence>
<protein>
    <submittedName>
        <fullName evidence="1">Uncharacterized protein</fullName>
    </submittedName>
</protein>
<dbReference type="OrthoDB" id="951172at2759"/>
<sequence>DVVQLIKTGWETLEGMRTKIGQEQWVQIANVLDDGVRKRLHEYFGFIV</sequence>
<dbReference type="AlphaFoldDB" id="A0A5J4UAP6"/>